<evidence type="ECO:0000256" key="1">
    <source>
        <dbReference type="SAM" id="Phobius"/>
    </source>
</evidence>
<name>A0A0A8YP67_ARUDO</name>
<accession>A0A0A8YP67</accession>
<dbReference type="EMBL" id="GBRH01270054">
    <property type="protein sequence ID" value="JAD27841.1"/>
    <property type="molecule type" value="Transcribed_RNA"/>
</dbReference>
<sequence length="94" mass="10844">MRWSVDVRAFSMRWSTKAMTYFMDLSLEKIVAILQSLSSFVAMLRTRQSVIVFFMMTTILQLMIFVLYASISVPPVSVGPTQKYLWPRQPTSLA</sequence>
<keyword evidence="1" id="KW-1133">Transmembrane helix</keyword>
<keyword evidence="1" id="KW-0472">Membrane</keyword>
<protein>
    <submittedName>
        <fullName evidence="2">Uncharacterized protein</fullName>
    </submittedName>
</protein>
<evidence type="ECO:0000313" key="2">
    <source>
        <dbReference type="EMBL" id="JAD27841.1"/>
    </source>
</evidence>
<organism evidence="2">
    <name type="scientific">Arundo donax</name>
    <name type="common">Giant reed</name>
    <name type="synonym">Donax arundinaceus</name>
    <dbReference type="NCBI Taxonomy" id="35708"/>
    <lineage>
        <taxon>Eukaryota</taxon>
        <taxon>Viridiplantae</taxon>
        <taxon>Streptophyta</taxon>
        <taxon>Embryophyta</taxon>
        <taxon>Tracheophyta</taxon>
        <taxon>Spermatophyta</taxon>
        <taxon>Magnoliopsida</taxon>
        <taxon>Liliopsida</taxon>
        <taxon>Poales</taxon>
        <taxon>Poaceae</taxon>
        <taxon>PACMAD clade</taxon>
        <taxon>Arundinoideae</taxon>
        <taxon>Arundineae</taxon>
        <taxon>Arundo</taxon>
    </lineage>
</organism>
<dbReference type="AlphaFoldDB" id="A0A0A8YP67"/>
<proteinExistence type="predicted"/>
<feature type="transmembrane region" description="Helical" evidence="1">
    <location>
        <begin position="50"/>
        <end position="71"/>
    </location>
</feature>
<reference evidence="2" key="1">
    <citation type="submission" date="2014-09" db="EMBL/GenBank/DDBJ databases">
        <authorList>
            <person name="Magalhaes I.L.F."/>
            <person name="Oliveira U."/>
            <person name="Santos F.R."/>
            <person name="Vidigal T.H.D.A."/>
            <person name="Brescovit A.D."/>
            <person name="Santos A.J."/>
        </authorList>
    </citation>
    <scope>NUCLEOTIDE SEQUENCE</scope>
    <source>
        <tissue evidence="2">Shoot tissue taken approximately 20 cm above the soil surface</tissue>
    </source>
</reference>
<keyword evidence="1" id="KW-0812">Transmembrane</keyword>
<reference evidence="2" key="2">
    <citation type="journal article" date="2015" name="Data Brief">
        <title>Shoot transcriptome of the giant reed, Arundo donax.</title>
        <authorList>
            <person name="Barrero R.A."/>
            <person name="Guerrero F.D."/>
            <person name="Moolhuijzen P."/>
            <person name="Goolsby J.A."/>
            <person name="Tidwell J."/>
            <person name="Bellgard S.E."/>
            <person name="Bellgard M.I."/>
        </authorList>
    </citation>
    <scope>NUCLEOTIDE SEQUENCE</scope>
    <source>
        <tissue evidence="2">Shoot tissue taken approximately 20 cm above the soil surface</tissue>
    </source>
</reference>